<dbReference type="PANTHER" id="PTHR13539">
    <property type="entry name" value="CALMODULIN-LYSINE N-METHYLTRANSFERASE"/>
    <property type="match status" value="1"/>
</dbReference>
<comment type="subcellular location">
    <subcellularLocation>
        <location evidence="2">Cytoplasm</location>
    </subcellularLocation>
    <subcellularLocation>
        <location evidence="1">Nucleus</location>
    </subcellularLocation>
</comment>
<dbReference type="Ensembl" id="ENSBMST00010027573.1">
    <property type="protein sequence ID" value="ENSBMSP00010025033.1"/>
    <property type="gene ID" value="ENSBMSG00010018190.1"/>
</dbReference>
<sequence>SEERKEPSTKGHEQQARTGQAAVPLRDLQSRPPLGAAQWKLLWQVLKQKHQDDCLRHISVRRFESFNLFSVTEAKNRETEEEVGAWVQYTSIFYSEYSISLRHNSGSLNVEDVLTSFDNTGNVCMAGTQPHPLAERLPKIIVSSQTPQNTSSDAILPTRKTRSSLIHQNTGTSPLPQETYTTH</sequence>
<feature type="region of interest" description="Disordered" evidence="7">
    <location>
        <begin position="1"/>
        <end position="26"/>
    </location>
</feature>
<dbReference type="GO" id="GO:0005634">
    <property type="term" value="C:nucleus"/>
    <property type="evidence" value="ECO:0007669"/>
    <property type="project" value="UniProtKB-SubCell"/>
</dbReference>
<evidence type="ECO:0000256" key="4">
    <source>
        <dbReference type="ARBA" id="ARBA00022603"/>
    </source>
</evidence>
<reference evidence="8" key="1">
    <citation type="submission" date="2023-09" db="UniProtKB">
        <authorList>
            <consortium name="Ensembl"/>
        </authorList>
    </citation>
    <scope>IDENTIFICATION</scope>
</reference>
<evidence type="ECO:0008006" key="9">
    <source>
        <dbReference type="Google" id="ProtNLM"/>
    </source>
</evidence>
<evidence type="ECO:0000256" key="5">
    <source>
        <dbReference type="ARBA" id="ARBA00022679"/>
    </source>
</evidence>
<dbReference type="GO" id="GO:0005737">
    <property type="term" value="C:cytoplasm"/>
    <property type="evidence" value="ECO:0007669"/>
    <property type="project" value="UniProtKB-SubCell"/>
</dbReference>
<keyword evidence="5" id="KW-0808">Transferase</keyword>
<feature type="region of interest" description="Disordered" evidence="7">
    <location>
        <begin position="144"/>
        <end position="183"/>
    </location>
</feature>
<evidence type="ECO:0000313" key="8">
    <source>
        <dbReference type="Ensembl" id="ENSBMSP00010025033.1"/>
    </source>
</evidence>
<evidence type="ECO:0000256" key="1">
    <source>
        <dbReference type="ARBA" id="ARBA00004123"/>
    </source>
</evidence>
<dbReference type="InterPro" id="IPR029063">
    <property type="entry name" value="SAM-dependent_MTases_sf"/>
</dbReference>
<evidence type="ECO:0000256" key="3">
    <source>
        <dbReference type="ARBA" id="ARBA00022490"/>
    </source>
</evidence>
<dbReference type="AlphaFoldDB" id="A0A8C0DRL0"/>
<keyword evidence="6" id="KW-0539">Nucleus</keyword>
<organism evidence="8">
    <name type="scientific">Balaenoptera musculus</name>
    <name type="common">Blue whale</name>
    <dbReference type="NCBI Taxonomy" id="9771"/>
    <lineage>
        <taxon>Eukaryota</taxon>
        <taxon>Metazoa</taxon>
        <taxon>Chordata</taxon>
        <taxon>Craniata</taxon>
        <taxon>Vertebrata</taxon>
        <taxon>Euteleostomi</taxon>
        <taxon>Mammalia</taxon>
        <taxon>Eutheria</taxon>
        <taxon>Laurasiatheria</taxon>
        <taxon>Artiodactyla</taxon>
        <taxon>Whippomorpha</taxon>
        <taxon>Cetacea</taxon>
        <taxon>Mysticeti</taxon>
        <taxon>Balaenopteridae</taxon>
        <taxon>Balaenoptera</taxon>
    </lineage>
</organism>
<dbReference type="GO" id="GO:0018025">
    <property type="term" value="F:calmodulin-lysine N-methyltransferase activity"/>
    <property type="evidence" value="ECO:0007669"/>
    <property type="project" value="InterPro"/>
</dbReference>
<feature type="compositionally biased region" description="Polar residues" evidence="7">
    <location>
        <begin position="144"/>
        <end position="153"/>
    </location>
</feature>
<dbReference type="InterPro" id="IPR025800">
    <property type="entry name" value="CaM-Lys-N-MeTrfase"/>
</dbReference>
<name>A0A8C0DRL0_BALMU</name>
<evidence type="ECO:0000256" key="6">
    <source>
        <dbReference type="ARBA" id="ARBA00023242"/>
    </source>
</evidence>
<protein>
    <recommendedName>
        <fullName evidence="9">Calmodulin-lysine N-methyltransferase</fullName>
    </recommendedName>
</protein>
<dbReference type="GeneTree" id="ENSGT00390000002168"/>
<dbReference type="PANTHER" id="PTHR13539:SF3">
    <property type="entry name" value="CALMODULIN-LYSINE N-METHYLTRANSFERASE"/>
    <property type="match status" value="1"/>
</dbReference>
<keyword evidence="4" id="KW-0489">Methyltransferase</keyword>
<dbReference type="Gene3D" id="3.40.50.150">
    <property type="entry name" value="Vaccinia Virus protein VP39"/>
    <property type="match status" value="1"/>
</dbReference>
<keyword evidence="3" id="KW-0963">Cytoplasm</keyword>
<feature type="compositionally biased region" description="Polar residues" evidence="7">
    <location>
        <begin position="163"/>
        <end position="183"/>
    </location>
</feature>
<feature type="compositionally biased region" description="Basic and acidic residues" evidence="7">
    <location>
        <begin position="1"/>
        <end position="15"/>
    </location>
</feature>
<evidence type="ECO:0000256" key="2">
    <source>
        <dbReference type="ARBA" id="ARBA00004496"/>
    </source>
</evidence>
<dbReference type="GO" id="GO:0032259">
    <property type="term" value="P:methylation"/>
    <property type="evidence" value="ECO:0007669"/>
    <property type="project" value="UniProtKB-KW"/>
</dbReference>
<proteinExistence type="predicted"/>
<accession>A0A8C0DRL0</accession>
<evidence type="ECO:0000256" key="7">
    <source>
        <dbReference type="SAM" id="MobiDB-lite"/>
    </source>
</evidence>